<evidence type="ECO:0000313" key="2">
    <source>
        <dbReference type="Proteomes" id="UP000887043"/>
    </source>
</evidence>
<proteinExistence type="predicted"/>
<dbReference type="AlphaFoldDB" id="A0AA37HZP8"/>
<dbReference type="EMBL" id="BPTR01000002">
    <property type="protein sequence ID" value="GJG29039.1"/>
    <property type="molecule type" value="Genomic_DNA"/>
</dbReference>
<evidence type="ECO:0000313" key="1">
    <source>
        <dbReference type="EMBL" id="GJG29039.1"/>
    </source>
</evidence>
<dbReference type="Proteomes" id="UP000887043">
    <property type="component" value="Unassembled WGS sequence"/>
</dbReference>
<sequence length="255" mass="29337">MEHVEPCVGVDGLFRLCRECITLYQEEVIKRGRDYYRFANSFLLSHQFHDATDAHSKNEHNMNLGTMRDLLLDNRPIVENHFRDGFTSNEQLALIFNELDRGENVASAHPFVSCSEPACQVRATDFEAAMSDELLEKITECINSCHLFTTELTKETVRHLFDCTLSSPVTCKNIRLVSLFFDGLRKTSVISRSWQKVIEKHKMFVKSDGVTYVCAHDLSVALYQINNKQATSLNQKMFKRLEEIYKLISSVNSKK</sequence>
<comment type="caution">
    <text evidence="1">The sequence shown here is derived from an EMBL/GenBank/DDBJ whole genome shotgun (WGS) entry which is preliminary data.</text>
</comment>
<organism evidence="1 2">
    <name type="scientific">Segatella bryantii</name>
    <name type="common">Prevotella bryantii</name>
    <dbReference type="NCBI Taxonomy" id="77095"/>
    <lineage>
        <taxon>Bacteria</taxon>
        <taxon>Pseudomonadati</taxon>
        <taxon>Bacteroidota</taxon>
        <taxon>Bacteroidia</taxon>
        <taxon>Bacteroidales</taxon>
        <taxon>Prevotellaceae</taxon>
        <taxon>Segatella</taxon>
    </lineage>
</organism>
<reference evidence="1" key="1">
    <citation type="submission" date="2021-08" db="EMBL/GenBank/DDBJ databases">
        <title>Prevotella lacticifex sp. nov., isolated from rumen of cow.</title>
        <authorList>
            <person name="Shinkai T."/>
            <person name="Ikeyama N."/>
            <person name="Kumagai M."/>
            <person name="Ohmori H."/>
            <person name="Sakamoto M."/>
            <person name="Ohkuma M."/>
            <person name="Mitsumori M."/>
        </authorList>
    </citation>
    <scope>NUCLEOTIDE SEQUENCE</scope>
    <source>
        <strain evidence="1">DSM 11371</strain>
    </source>
</reference>
<accession>A0AA37HZP8</accession>
<protein>
    <submittedName>
        <fullName evidence="1">Uncharacterized protein</fullName>
    </submittedName>
</protein>
<name>A0AA37HZP8_SEGBR</name>
<gene>
    <name evidence="1" type="ORF">PRRU23_27390</name>
</gene>
<dbReference type="RefSeq" id="WP_006283081.1">
    <property type="nucleotide sequence ID" value="NZ_BPTR01000002.1"/>
</dbReference>